<keyword evidence="3" id="KW-1185">Reference proteome</keyword>
<dbReference type="VEuPathDB" id="TriTrypDB:BSAL_70940"/>
<dbReference type="Proteomes" id="UP000051952">
    <property type="component" value="Unassembled WGS sequence"/>
</dbReference>
<dbReference type="AlphaFoldDB" id="A0A0S4IWG3"/>
<evidence type="ECO:0000313" key="2">
    <source>
        <dbReference type="EMBL" id="CUG05451.1"/>
    </source>
</evidence>
<name>A0A0S4IWG3_BODSA</name>
<evidence type="ECO:0000313" key="3">
    <source>
        <dbReference type="Proteomes" id="UP000051952"/>
    </source>
</evidence>
<organism evidence="2 3">
    <name type="scientific">Bodo saltans</name>
    <name type="common">Flagellated protozoan</name>
    <dbReference type="NCBI Taxonomy" id="75058"/>
    <lineage>
        <taxon>Eukaryota</taxon>
        <taxon>Discoba</taxon>
        <taxon>Euglenozoa</taxon>
        <taxon>Kinetoplastea</taxon>
        <taxon>Metakinetoplastina</taxon>
        <taxon>Eubodonida</taxon>
        <taxon>Bodonidae</taxon>
        <taxon>Bodo</taxon>
    </lineage>
</organism>
<sequence length="323" mass="36019">MSDVRSSAVILSRPTQPITTKIVSPWADLPKEMQGGIKSIQNCDYAIRETYDRSAPKLSSIEIKARYMNELRRRKVAEDERSFASKRAESRMLDELVEQRIAPVDSVTVFDHRGKFTRSVSAPLEEFTAKLDKSSALELQRRSQVAVSPPRSFTPTAEIADAMGTITFWYPADKQRLRFRVMEEARMAAAKIDLVNNGWTDRCPPGGEAKKIGNIDRLHLSPEEERRIQEYLEQCGTTNDAAKATRGEQEEATTLDAAGGEASSDGGGDNELLPRAPIVPTNVIDENMMAILTARVEPCNPPQLFKPELPSTALPKRMSLMRI</sequence>
<dbReference type="EMBL" id="CYKH01000538">
    <property type="protein sequence ID" value="CUG05451.1"/>
    <property type="molecule type" value="Genomic_DNA"/>
</dbReference>
<protein>
    <submittedName>
        <fullName evidence="2">Uncharacterized protein</fullName>
    </submittedName>
</protein>
<gene>
    <name evidence="2" type="ORF">BSAL_70940</name>
</gene>
<feature type="region of interest" description="Disordered" evidence="1">
    <location>
        <begin position="239"/>
        <end position="275"/>
    </location>
</feature>
<proteinExistence type="predicted"/>
<evidence type="ECO:0000256" key="1">
    <source>
        <dbReference type="SAM" id="MobiDB-lite"/>
    </source>
</evidence>
<accession>A0A0S4IWG3</accession>
<reference evidence="3" key="1">
    <citation type="submission" date="2015-09" db="EMBL/GenBank/DDBJ databases">
        <authorList>
            <consortium name="Pathogen Informatics"/>
        </authorList>
    </citation>
    <scope>NUCLEOTIDE SEQUENCE [LARGE SCALE GENOMIC DNA]</scope>
    <source>
        <strain evidence="3">Lake Konstanz</strain>
    </source>
</reference>